<dbReference type="InterPro" id="IPR043502">
    <property type="entry name" value="DNA/RNA_pol_sf"/>
</dbReference>
<dbReference type="SUPFAM" id="SSF56672">
    <property type="entry name" value="DNA/RNA polymerases"/>
    <property type="match status" value="1"/>
</dbReference>
<accession>A0A4Z2DAY9</accession>
<dbReference type="AlphaFoldDB" id="A0A4Z2DAY9"/>
<evidence type="ECO:0000313" key="2">
    <source>
        <dbReference type="Proteomes" id="UP000311919"/>
    </source>
</evidence>
<dbReference type="EMBL" id="SKCS01000186">
    <property type="protein sequence ID" value="TNN13673.1"/>
    <property type="molecule type" value="Genomic_DNA"/>
</dbReference>
<dbReference type="CDD" id="cd01647">
    <property type="entry name" value="RT_LTR"/>
    <property type="match status" value="1"/>
</dbReference>
<dbReference type="OrthoDB" id="6150088at2759"/>
<dbReference type="Gene3D" id="3.10.10.10">
    <property type="entry name" value="HIV Type 1 Reverse Transcriptase, subunit A, domain 1"/>
    <property type="match status" value="1"/>
</dbReference>
<dbReference type="InterPro" id="IPR053134">
    <property type="entry name" value="RNA-dir_DNA_polymerase"/>
</dbReference>
<organism evidence="1 2">
    <name type="scientific">Schistosoma japonicum</name>
    <name type="common">Blood fluke</name>
    <dbReference type="NCBI Taxonomy" id="6182"/>
    <lineage>
        <taxon>Eukaryota</taxon>
        <taxon>Metazoa</taxon>
        <taxon>Spiralia</taxon>
        <taxon>Lophotrochozoa</taxon>
        <taxon>Platyhelminthes</taxon>
        <taxon>Trematoda</taxon>
        <taxon>Digenea</taxon>
        <taxon>Strigeidida</taxon>
        <taxon>Schistosomatoidea</taxon>
        <taxon>Schistosomatidae</taxon>
        <taxon>Schistosoma</taxon>
    </lineage>
</organism>
<dbReference type="STRING" id="6182.A0A4Z2DAY9"/>
<name>A0A4Z2DAY9_SCHJA</name>
<dbReference type="Proteomes" id="UP000311919">
    <property type="component" value="Unassembled WGS sequence"/>
</dbReference>
<dbReference type="PANTHER" id="PTHR24559:SF435">
    <property type="entry name" value="RIBONUCLEASE H"/>
    <property type="match status" value="1"/>
</dbReference>
<protein>
    <submittedName>
        <fullName evidence="1">Transposon Ty3-G Gag-Pol polyprotein</fullName>
    </submittedName>
</protein>
<evidence type="ECO:0000313" key="1">
    <source>
        <dbReference type="EMBL" id="TNN13673.1"/>
    </source>
</evidence>
<keyword evidence="2" id="KW-1185">Reference proteome</keyword>
<reference evidence="1 2" key="1">
    <citation type="submission" date="2019-03" db="EMBL/GenBank/DDBJ databases">
        <title>An improved genome assembly of the fluke Schistosoma japonicum.</title>
        <authorList>
            <person name="Hu W."/>
            <person name="Luo F."/>
            <person name="Yin M."/>
            <person name="Mo X."/>
            <person name="Sun C."/>
            <person name="Wu Q."/>
            <person name="Zhu B."/>
            <person name="Xiang M."/>
            <person name="Wang J."/>
            <person name="Wang Y."/>
            <person name="Zhang T."/>
            <person name="Xu B."/>
            <person name="Zheng H."/>
            <person name="Feng Z."/>
        </authorList>
    </citation>
    <scope>NUCLEOTIDE SEQUENCE [LARGE SCALE GENOMIC DNA]</scope>
    <source>
        <strain evidence="1">HuSjv2</strain>
        <tissue evidence="1">Worms</tissue>
    </source>
</reference>
<sequence length="77" mass="8519">SVIKDMLDKKIIVPSSSPWASPIVLVKKKDSSLRLCVDYRRLNAITKRDSFPLPRIDATLDALNGACWFSTLDLASG</sequence>
<feature type="non-terminal residue" evidence="1">
    <location>
        <position position="77"/>
    </location>
</feature>
<dbReference type="InterPro" id="IPR043128">
    <property type="entry name" value="Rev_trsase/Diguanyl_cyclase"/>
</dbReference>
<comment type="caution">
    <text evidence="1">The sequence shown here is derived from an EMBL/GenBank/DDBJ whole genome shotgun (WGS) entry which is preliminary data.</text>
</comment>
<feature type="non-terminal residue" evidence="1">
    <location>
        <position position="1"/>
    </location>
</feature>
<gene>
    <name evidence="1" type="ORF">EWB00_002745</name>
</gene>
<dbReference type="Gene3D" id="3.30.70.270">
    <property type="match status" value="1"/>
</dbReference>
<dbReference type="PANTHER" id="PTHR24559">
    <property type="entry name" value="TRANSPOSON TY3-I GAG-POL POLYPROTEIN"/>
    <property type="match status" value="1"/>
</dbReference>
<proteinExistence type="predicted"/>